<dbReference type="Pfam" id="PF03419">
    <property type="entry name" value="Peptidase_U4"/>
    <property type="match status" value="1"/>
</dbReference>
<feature type="transmembrane region" description="Helical" evidence="2">
    <location>
        <begin position="90"/>
        <end position="111"/>
    </location>
</feature>
<proteinExistence type="inferred from homology"/>
<evidence type="ECO:0000256" key="2">
    <source>
        <dbReference type="SAM" id="Phobius"/>
    </source>
</evidence>
<comment type="subcellular location">
    <subcellularLocation>
        <location evidence="1">Cell membrane</location>
    </subcellularLocation>
</comment>
<comment type="function">
    <text evidence="1">Probable aspartic protease that is responsible for the proteolytic cleavage of the RNA polymerase sigma E factor (SigE/spoIIGB) to yield the active peptide in the mother cell during sporulation. Responds to a signal from the forespore that is triggered by the extracellular signal protein SpoIIR.</text>
</comment>
<dbReference type="Proteomes" id="UP001549167">
    <property type="component" value="Unassembled WGS sequence"/>
</dbReference>
<dbReference type="GO" id="GO:0016787">
    <property type="term" value="F:hydrolase activity"/>
    <property type="evidence" value="ECO:0007669"/>
    <property type="project" value="UniProtKB-KW"/>
</dbReference>
<keyword evidence="2" id="KW-1133">Transmembrane helix</keyword>
<protein>
    <recommendedName>
        <fullName evidence="1">Sporulation sigma-E factor-processing peptidase</fullName>
        <ecNumber evidence="1">3.4.23.-</ecNumber>
    </recommendedName>
    <alternativeName>
        <fullName evidence="1">Membrane-associated aspartic protease</fullName>
    </alternativeName>
    <alternativeName>
        <fullName evidence="1">Stage II sporulation protein GA</fullName>
    </alternativeName>
</protein>
<keyword evidence="1" id="KW-0064">Aspartyl protease</keyword>
<dbReference type="RefSeq" id="WP_354218437.1">
    <property type="nucleotide sequence ID" value="NZ_JBEPMX010000001.1"/>
</dbReference>
<keyword evidence="1 2" id="KW-0472">Membrane</keyword>
<evidence type="ECO:0000313" key="3">
    <source>
        <dbReference type="EMBL" id="MET3682055.1"/>
    </source>
</evidence>
<comment type="caution">
    <text evidence="3">The sequence shown here is derived from an EMBL/GenBank/DDBJ whole genome shotgun (WGS) entry which is preliminary data.</text>
</comment>
<feature type="transmembrane region" description="Helical" evidence="2">
    <location>
        <begin position="6"/>
        <end position="24"/>
    </location>
</feature>
<keyword evidence="1" id="KW-1003">Cell membrane</keyword>
<feature type="transmembrane region" description="Helical" evidence="2">
    <location>
        <begin position="36"/>
        <end position="53"/>
    </location>
</feature>
<sequence>MTIYVDLIWLLNLFFDWMVLLLVCWATKSVHNIKRMALGAVVASLIIPIHLSFEYDWLMSPITKLIYSCFIVLAAFGFKGAKRFWLHMTAFYFINFAIGGAMMAVQFFVIGPDEWLQSSVSPYGDWLSWGVVAILFPIAFMLTKGQLQRLTVNRMHDELYYEVTVTAMGQSVSMTGLLDTGNQLTHPITKRPVILLDESMFEQWFDRDVITRLKESSFEEADTIPETIQWIPFRQAGGDHRLLPVLLVDDVTITTESEAIKTPKVFVGLHTGSLSHQDDAQCLLHPHLFQSKQMRINHVKEVS</sequence>
<dbReference type="EMBL" id="JBEPMX010000001">
    <property type="protein sequence ID" value="MET3682055.1"/>
    <property type="molecule type" value="Genomic_DNA"/>
</dbReference>
<reference evidence="3 4" key="1">
    <citation type="submission" date="2024-06" db="EMBL/GenBank/DDBJ databases">
        <title>Genomic Encyclopedia of Type Strains, Phase IV (KMG-IV): sequencing the most valuable type-strain genomes for metagenomic binning, comparative biology and taxonomic classification.</title>
        <authorList>
            <person name="Goeker M."/>
        </authorList>
    </citation>
    <scope>NUCLEOTIDE SEQUENCE [LARGE SCALE GENOMIC DNA]</scope>
    <source>
        <strain evidence="3 4">DSM 23520</strain>
    </source>
</reference>
<gene>
    <name evidence="3" type="ORF">ABID56_000134</name>
</gene>
<dbReference type="NCBIfam" id="TIGR02854">
    <property type="entry name" value="spore_II_GA"/>
    <property type="match status" value="1"/>
</dbReference>
<keyword evidence="1 3" id="KW-0378">Hydrolase</keyword>
<feature type="transmembrane region" description="Helical" evidence="2">
    <location>
        <begin position="59"/>
        <end position="78"/>
    </location>
</feature>
<dbReference type="EC" id="3.4.23.-" evidence="1"/>
<keyword evidence="1" id="KW-0749">Sporulation</keyword>
<dbReference type="PIRSF" id="PIRSF018571">
    <property type="entry name" value="SpoIIGA"/>
    <property type="match status" value="1"/>
</dbReference>
<evidence type="ECO:0000256" key="1">
    <source>
        <dbReference type="PIRNR" id="PIRNR018571"/>
    </source>
</evidence>
<evidence type="ECO:0000313" key="4">
    <source>
        <dbReference type="Proteomes" id="UP001549167"/>
    </source>
</evidence>
<name>A0ABV2KR49_9BACI</name>
<keyword evidence="1" id="KW-0645">Protease</keyword>
<keyword evidence="4" id="KW-1185">Reference proteome</keyword>
<dbReference type="InterPro" id="IPR005081">
    <property type="entry name" value="SpoIIGA"/>
</dbReference>
<feature type="transmembrane region" description="Helical" evidence="2">
    <location>
        <begin position="126"/>
        <end position="145"/>
    </location>
</feature>
<comment type="subunit">
    <text evidence="1">Self-associates. Interacts with SigE. Interacts with SpoIIR.</text>
</comment>
<comment type="similarity">
    <text evidence="1">Belongs to the peptidase U4 family.</text>
</comment>
<accession>A0ABV2KR49</accession>
<organism evidence="3 4">
    <name type="scientific">Alkalibacillus flavidus</name>
    <dbReference type="NCBI Taxonomy" id="546021"/>
    <lineage>
        <taxon>Bacteria</taxon>
        <taxon>Bacillati</taxon>
        <taxon>Bacillota</taxon>
        <taxon>Bacilli</taxon>
        <taxon>Bacillales</taxon>
        <taxon>Bacillaceae</taxon>
        <taxon>Alkalibacillus</taxon>
    </lineage>
</organism>
<keyword evidence="2" id="KW-0812">Transmembrane</keyword>